<comment type="caution">
    <text evidence="2">The sequence shown here is derived from an EMBL/GenBank/DDBJ whole genome shotgun (WGS) entry which is preliminary data.</text>
</comment>
<protein>
    <recommendedName>
        <fullName evidence="1">NodB homology domain-containing protein</fullName>
    </recommendedName>
</protein>
<dbReference type="SUPFAM" id="SSF88713">
    <property type="entry name" value="Glycoside hydrolase/deacetylase"/>
    <property type="match status" value="1"/>
</dbReference>
<dbReference type="InterPro" id="IPR002509">
    <property type="entry name" value="NODB_dom"/>
</dbReference>
<evidence type="ECO:0000313" key="2">
    <source>
        <dbReference type="EMBL" id="PIW16936.1"/>
    </source>
</evidence>
<dbReference type="Pfam" id="PF01522">
    <property type="entry name" value="Polysacc_deac_1"/>
    <property type="match status" value="1"/>
</dbReference>
<proteinExistence type="predicted"/>
<reference evidence="2 3" key="1">
    <citation type="submission" date="2017-09" db="EMBL/GenBank/DDBJ databases">
        <title>Depth-based differentiation of microbial function through sediment-hosted aquifers and enrichment of novel symbionts in the deep terrestrial subsurface.</title>
        <authorList>
            <person name="Probst A.J."/>
            <person name="Ladd B."/>
            <person name="Jarett J.K."/>
            <person name="Geller-Mcgrath D.E."/>
            <person name="Sieber C.M."/>
            <person name="Emerson J.B."/>
            <person name="Anantharaman K."/>
            <person name="Thomas B.C."/>
            <person name="Malmstrom R."/>
            <person name="Stieglmeier M."/>
            <person name="Klingl A."/>
            <person name="Woyke T."/>
            <person name="Ryan C.M."/>
            <person name="Banfield J.F."/>
        </authorList>
    </citation>
    <scope>NUCLEOTIDE SEQUENCE [LARGE SCALE GENOMIC DNA]</scope>
    <source>
        <strain evidence="2">CG17_big_fil_post_rev_8_21_14_2_50_48_46</strain>
    </source>
</reference>
<dbReference type="InterPro" id="IPR011330">
    <property type="entry name" value="Glyco_hydro/deAcase_b/a-brl"/>
</dbReference>
<dbReference type="GO" id="GO:0005975">
    <property type="term" value="P:carbohydrate metabolic process"/>
    <property type="evidence" value="ECO:0007669"/>
    <property type="project" value="InterPro"/>
</dbReference>
<accession>A0A2M7G4S1</accession>
<dbReference type="GO" id="GO:0016810">
    <property type="term" value="F:hydrolase activity, acting on carbon-nitrogen (but not peptide) bonds"/>
    <property type="evidence" value="ECO:0007669"/>
    <property type="project" value="InterPro"/>
</dbReference>
<evidence type="ECO:0000313" key="3">
    <source>
        <dbReference type="Proteomes" id="UP000231019"/>
    </source>
</evidence>
<dbReference type="Gene3D" id="3.20.20.370">
    <property type="entry name" value="Glycoside hydrolase/deacetylase"/>
    <property type="match status" value="1"/>
</dbReference>
<dbReference type="Proteomes" id="UP000231019">
    <property type="component" value="Unassembled WGS sequence"/>
</dbReference>
<organism evidence="2 3">
    <name type="scientific">bacterium (Candidatus Blackallbacteria) CG17_big_fil_post_rev_8_21_14_2_50_48_46</name>
    <dbReference type="NCBI Taxonomy" id="2014261"/>
    <lineage>
        <taxon>Bacteria</taxon>
        <taxon>Candidatus Blackallbacteria</taxon>
    </lineage>
</organism>
<dbReference type="AlphaFoldDB" id="A0A2M7G4S1"/>
<feature type="domain" description="NodB homology" evidence="1">
    <location>
        <begin position="32"/>
        <end position="144"/>
    </location>
</feature>
<sequence>MICLSADIHHSSLRTGNQAHSDLPEVQTAVLFARLLARYQVQATYFISGKTFAEEWEQLAPICDEPLIEIGGHTWDCFEPQLWHRFWNKATGSYNGPAWYQKRDVEKTVAIIEAKTGKRIRSWRNHMYMHGPHTEKVLASCGIQICSDGVKRRAVAPEQHASGILNFPLNIIPDHEHLYHAERTPEWVAQWVKRYDWSDDFGSESYDIETWTEMVLAQLKANEARGIVSNLILHPITMYLCDGFRSAERILQYIATRSQVQMGSLAELHSAPESWVA</sequence>
<name>A0A2M7G4S1_9BACT</name>
<evidence type="ECO:0000259" key="1">
    <source>
        <dbReference type="Pfam" id="PF01522"/>
    </source>
</evidence>
<gene>
    <name evidence="2" type="ORF">COW36_10695</name>
</gene>
<dbReference type="EMBL" id="PFFQ01000032">
    <property type="protein sequence ID" value="PIW16936.1"/>
    <property type="molecule type" value="Genomic_DNA"/>
</dbReference>